<organism evidence="1 2">
    <name type="scientific">Aporhodopirellula rubra</name>
    <dbReference type="NCBI Taxonomy" id="980271"/>
    <lineage>
        <taxon>Bacteria</taxon>
        <taxon>Pseudomonadati</taxon>
        <taxon>Planctomycetota</taxon>
        <taxon>Planctomycetia</taxon>
        <taxon>Pirellulales</taxon>
        <taxon>Pirellulaceae</taxon>
        <taxon>Aporhodopirellula</taxon>
    </lineage>
</organism>
<comment type="caution">
    <text evidence="1">The sequence shown here is derived from an EMBL/GenBank/DDBJ whole genome shotgun (WGS) entry which is preliminary data.</text>
</comment>
<accession>A0A7W5H9X7</accession>
<name>A0A7W5H9X7_9BACT</name>
<dbReference type="Proteomes" id="UP000536179">
    <property type="component" value="Unassembled WGS sequence"/>
</dbReference>
<keyword evidence="2" id="KW-1185">Reference proteome</keyword>
<evidence type="ECO:0000313" key="1">
    <source>
        <dbReference type="EMBL" id="MBB3210595.1"/>
    </source>
</evidence>
<evidence type="ECO:0000313" key="2">
    <source>
        <dbReference type="Proteomes" id="UP000536179"/>
    </source>
</evidence>
<proteinExistence type="predicted"/>
<dbReference type="AlphaFoldDB" id="A0A7W5H9X7"/>
<protein>
    <submittedName>
        <fullName evidence="1">Uncharacterized protein</fullName>
    </submittedName>
</protein>
<gene>
    <name evidence="1" type="ORF">FHS27_006443</name>
</gene>
<dbReference type="EMBL" id="JACHXU010000044">
    <property type="protein sequence ID" value="MBB3210595.1"/>
    <property type="molecule type" value="Genomic_DNA"/>
</dbReference>
<sequence>MRKPKFGLRLLLTLPLCLGAFYSGWKTHESKVVGMHRAYEASAKQRASVVAAELSRDREVYSARLNNSVDRIEHRQRMQTVRRLLDDPKSVMLQSERGF</sequence>
<reference evidence="1 2" key="1">
    <citation type="submission" date="2020-08" db="EMBL/GenBank/DDBJ databases">
        <title>Genomic Encyclopedia of Type Strains, Phase III (KMG-III): the genomes of soil and plant-associated and newly described type strains.</title>
        <authorList>
            <person name="Whitman W."/>
        </authorList>
    </citation>
    <scope>NUCLEOTIDE SEQUENCE [LARGE SCALE GENOMIC DNA]</scope>
    <source>
        <strain evidence="1 2">CECT 8075</strain>
    </source>
</reference>